<dbReference type="InterPro" id="IPR001304">
    <property type="entry name" value="C-type_lectin-like"/>
</dbReference>
<sequence>RVTHLPRAQEATCPKQEGGTGGCAMNEDVENELRSSTGSVKKPLKCQNGSEAANVQKKTLQFLCKWIKYHSKVTLVLTLLVILVLALVPALAVLSEGRQTIIPVVPDTPCLLACPAGWVGICYFLSKDQHTWDQGQAQCSELGASLAVLRDEEMEFLSLLCGNVSRWVGLRRRGQQLQLLLSFNGRFYNPTYFVLL</sequence>
<evidence type="ECO:0000256" key="3">
    <source>
        <dbReference type="SAM" id="Phobius"/>
    </source>
</evidence>
<dbReference type="PANTHER" id="PTHR45710:SF26">
    <property type="entry name" value="RH26557P"/>
    <property type="match status" value="1"/>
</dbReference>
<evidence type="ECO:0000256" key="2">
    <source>
        <dbReference type="SAM" id="MobiDB-lite"/>
    </source>
</evidence>
<dbReference type="Gene3D" id="3.10.100.10">
    <property type="entry name" value="Mannose-Binding Protein A, subunit A"/>
    <property type="match status" value="1"/>
</dbReference>
<dbReference type="EMBL" id="SWJQ01001470">
    <property type="protein sequence ID" value="TRZ08145.1"/>
    <property type="molecule type" value="Genomic_DNA"/>
</dbReference>
<dbReference type="InterPro" id="IPR016186">
    <property type="entry name" value="C-type_lectin-like/link_sf"/>
</dbReference>
<dbReference type="Pfam" id="PF00059">
    <property type="entry name" value="Lectin_C"/>
    <property type="match status" value="1"/>
</dbReference>
<keyword evidence="6" id="KW-1185">Reference proteome</keyword>
<dbReference type="SUPFAM" id="SSF56436">
    <property type="entry name" value="C-type lectin-like"/>
    <property type="match status" value="1"/>
</dbReference>
<evidence type="ECO:0000256" key="1">
    <source>
        <dbReference type="ARBA" id="ARBA00004401"/>
    </source>
</evidence>
<dbReference type="AlphaFoldDB" id="A0A8K1D8Z6"/>
<gene>
    <name evidence="5" type="ORF">HGM15179_018962</name>
</gene>
<dbReference type="PANTHER" id="PTHR45710">
    <property type="entry name" value="C-TYPE LECTIN DOMAIN-CONTAINING PROTEIN 180"/>
    <property type="match status" value="1"/>
</dbReference>
<comment type="caution">
    <text evidence="5">The sequence shown here is derived from an EMBL/GenBank/DDBJ whole genome shotgun (WGS) entry which is preliminary data.</text>
</comment>
<organism evidence="5 6">
    <name type="scientific">Zosterops borbonicus</name>
    <dbReference type="NCBI Taxonomy" id="364589"/>
    <lineage>
        <taxon>Eukaryota</taxon>
        <taxon>Metazoa</taxon>
        <taxon>Chordata</taxon>
        <taxon>Craniata</taxon>
        <taxon>Vertebrata</taxon>
        <taxon>Euteleostomi</taxon>
        <taxon>Archelosauria</taxon>
        <taxon>Archosauria</taxon>
        <taxon>Dinosauria</taxon>
        <taxon>Saurischia</taxon>
        <taxon>Theropoda</taxon>
        <taxon>Coelurosauria</taxon>
        <taxon>Aves</taxon>
        <taxon>Neognathae</taxon>
        <taxon>Neoaves</taxon>
        <taxon>Telluraves</taxon>
        <taxon>Australaves</taxon>
        <taxon>Passeriformes</taxon>
        <taxon>Sylvioidea</taxon>
        <taxon>Zosteropidae</taxon>
        <taxon>Zosterops</taxon>
    </lineage>
</organism>
<feature type="transmembrane region" description="Helical" evidence="3">
    <location>
        <begin position="73"/>
        <end position="94"/>
    </location>
</feature>
<name>A0A8K1D8Z6_9PASS</name>
<accession>A0A8K1D8Z6</accession>
<protein>
    <recommendedName>
        <fullName evidence="4">C-type lectin domain-containing protein</fullName>
    </recommendedName>
</protein>
<dbReference type="InterPro" id="IPR050828">
    <property type="entry name" value="C-type_lectin/matrix_domain"/>
</dbReference>
<comment type="subcellular location">
    <subcellularLocation>
        <location evidence="1">Cell membrane</location>
        <topology evidence="1">Single-pass type II membrane protein</topology>
    </subcellularLocation>
</comment>
<dbReference type="GO" id="GO:0005886">
    <property type="term" value="C:plasma membrane"/>
    <property type="evidence" value="ECO:0007669"/>
    <property type="project" value="UniProtKB-SubCell"/>
</dbReference>
<keyword evidence="3" id="KW-1133">Transmembrane helix</keyword>
<evidence type="ECO:0000313" key="6">
    <source>
        <dbReference type="Proteomes" id="UP000796761"/>
    </source>
</evidence>
<keyword evidence="3" id="KW-0812">Transmembrane</keyword>
<evidence type="ECO:0000259" key="4">
    <source>
        <dbReference type="Pfam" id="PF00059"/>
    </source>
</evidence>
<dbReference type="Proteomes" id="UP000796761">
    <property type="component" value="Unassembled WGS sequence"/>
</dbReference>
<evidence type="ECO:0000313" key="5">
    <source>
        <dbReference type="EMBL" id="TRZ08145.1"/>
    </source>
</evidence>
<dbReference type="OrthoDB" id="10059571at2759"/>
<dbReference type="InterPro" id="IPR016187">
    <property type="entry name" value="CTDL_fold"/>
</dbReference>
<feature type="non-terminal residue" evidence="5">
    <location>
        <position position="1"/>
    </location>
</feature>
<feature type="domain" description="C-type lectin" evidence="4">
    <location>
        <begin position="129"/>
        <end position="176"/>
    </location>
</feature>
<keyword evidence="3" id="KW-0472">Membrane</keyword>
<proteinExistence type="predicted"/>
<feature type="region of interest" description="Disordered" evidence="2">
    <location>
        <begin position="1"/>
        <end position="26"/>
    </location>
</feature>
<reference evidence="5" key="1">
    <citation type="submission" date="2019-04" db="EMBL/GenBank/DDBJ databases">
        <title>Genome assembly of Zosterops borbonicus 15179.</title>
        <authorList>
            <person name="Leroy T."/>
            <person name="Anselmetti Y."/>
            <person name="Tilak M.-K."/>
            <person name="Nabholz B."/>
        </authorList>
    </citation>
    <scope>NUCLEOTIDE SEQUENCE</scope>
    <source>
        <strain evidence="5">HGM_15179</strain>
        <tissue evidence="5">Muscle</tissue>
    </source>
</reference>